<dbReference type="Proteomes" id="UP000828390">
    <property type="component" value="Unassembled WGS sequence"/>
</dbReference>
<evidence type="ECO:0000313" key="3">
    <source>
        <dbReference type="Proteomes" id="UP000828390"/>
    </source>
</evidence>
<protein>
    <submittedName>
        <fullName evidence="2">Uncharacterized protein</fullName>
    </submittedName>
</protein>
<accession>A0A9D4CHF2</accession>
<comment type="caution">
    <text evidence="2">The sequence shown here is derived from an EMBL/GenBank/DDBJ whole genome shotgun (WGS) entry which is preliminary data.</text>
</comment>
<reference evidence="2" key="1">
    <citation type="journal article" date="2019" name="bioRxiv">
        <title>The Genome of the Zebra Mussel, Dreissena polymorpha: A Resource for Invasive Species Research.</title>
        <authorList>
            <person name="McCartney M.A."/>
            <person name="Auch B."/>
            <person name="Kono T."/>
            <person name="Mallez S."/>
            <person name="Zhang Y."/>
            <person name="Obille A."/>
            <person name="Becker A."/>
            <person name="Abrahante J.E."/>
            <person name="Garbe J."/>
            <person name="Badalamenti J.P."/>
            <person name="Herman A."/>
            <person name="Mangelson H."/>
            <person name="Liachko I."/>
            <person name="Sullivan S."/>
            <person name="Sone E.D."/>
            <person name="Koren S."/>
            <person name="Silverstein K.A.T."/>
            <person name="Beckman K.B."/>
            <person name="Gohl D.M."/>
        </authorList>
    </citation>
    <scope>NUCLEOTIDE SEQUENCE</scope>
    <source>
        <strain evidence="2">Duluth1</strain>
        <tissue evidence="2">Whole animal</tissue>
    </source>
</reference>
<dbReference type="AlphaFoldDB" id="A0A9D4CHF2"/>
<organism evidence="2 3">
    <name type="scientific">Dreissena polymorpha</name>
    <name type="common">Zebra mussel</name>
    <name type="synonym">Mytilus polymorpha</name>
    <dbReference type="NCBI Taxonomy" id="45954"/>
    <lineage>
        <taxon>Eukaryota</taxon>
        <taxon>Metazoa</taxon>
        <taxon>Spiralia</taxon>
        <taxon>Lophotrochozoa</taxon>
        <taxon>Mollusca</taxon>
        <taxon>Bivalvia</taxon>
        <taxon>Autobranchia</taxon>
        <taxon>Heteroconchia</taxon>
        <taxon>Euheterodonta</taxon>
        <taxon>Imparidentia</taxon>
        <taxon>Neoheterodontei</taxon>
        <taxon>Myida</taxon>
        <taxon>Dreissenoidea</taxon>
        <taxon>Dreissenidae</taxon>
        <taxon>Dreissena</taxon>
    </lineage>
</organism>
<gene>
    <name evidence="2" type="ORF">DPMN_050547</name>
</gene>
<evidence type="ECO:0000313" key="2">
    <source>
        <dbReference type="EMBL" id="KAH3724724.1"/>
    </source>
</evidence>
<dbReference type="EMBL" id="JAIWYP010000012">
    <property type="protein sequence ID" value="KAH3724724.1"/>
    <property type="molecule type" value="Genomic_DNA"/>
</dbReference>
<feature type="region of interest" description="Disordered" evidence="1">
    <location>
        <begin position="45"/>
        <end position="67"/>
    </location>
</feature>
<sequence>MFHKSKFILFKQLYVIDGRWGRRVCTLGIGGDQFIETVKTQSHYDAGGAPVRDPVSTGMNRGSTGMNRGFNEKVLNFKYLRDEPGVSGKDRQREQTGWHRSSTWDYADLAIATATPR</sequence>
<keyword evidence="3" id="KW-1185">Reference proteome</keyword>
<name>A0A9D4CHF2_DREPO</name>
<proteinExistence type="predicted"/>
<evidence type="ECO:0000256" key="1">
    <source>
        <dbReference type="SAM" id="MobiDB-lite"/>
    </source>
</evidence>
<reference evidence="2" key="2">
    <citation type="submission" date="2020-11" db="EMBL/GenBank/DDBJ databases">
        <authorList>
            <person name="McCartney M.A."/>
            <person name="Auch B."/>
            <person name="Kono T."/>
            <person name="Mallez S."/>
            <person name="Becker A."/>
            <person name="Gohl D.M."/>
            <person name="Silverstein K.A.T."/>
            <person name="Koren S."/>
            <person name="Bechman K.B."/>
            <person name="Herman A."/>
            <person name="Abrahante J.E."/>
            <person name="Garbe J."/>
        </authorList>
    </citation>
    <scope>NUCLEOTIDE SEQUENCE</scope>
    <source>
        <strain evidence="2">Duluth1</strain>
        <tissue evidence="2">Whole animal</tissue>
    </source>
</reference>
<feature type="compositionally biased region" description="Polar residues" evidence="1">
    <location>
        <begin position="57"/>
        <end position="66"/>
    </location>
</feature>